<dbReference type="InterPro" id="IPR051678">
    <property type="entry name" value="AGP_Transferase"/>
</dbReference>
<dbReference type="PANTHER" id="PTHR21310">
    <property type="entry name" value="AMINOGLYCOSIDE PHOSPHOTRANSFERASE-RELATED-RELATED"/>
    <property type="match status" value="1"/>
</dbReference>
<reference evidence="2 3" key="1">
    <citation type="submission" date="2019-12" db="EMBL/GenBank/DDBJ databases">
        <title>Novel species isolated from a subtropical stream in China.</title>
        <authorList>
            <person name="Lu H."/>
        </authorList>
    </citation>
    <scope>NUCLEOTIDE SEQUENCE [LARGE SCALE GENOMIC DNA]</scope>
    <source>
        <strain evidence="2 3">FT107W</strain>
    </source>
</reference>
<dbReference type="InterPro" id="IPR011009">
    <property type="entry name" value="Kinase-like_dom_sf"/>
</dbReference>
<dbReference type="PIRSF" id="PIRSF000707">
    <property type="entry name" value="Hygromycin-B_kinase"/>
    <property type="match status" value="1"/>
</dbReference>
<dbReference type="Proteomes" id="UP000484875">
    <property type="component" value="Unassembled WGS sequence"/>
</dbReference>
<dbReference type="GO" id="GO:0016740">
    <property type="term" value="F:transferase activity"/>
    <property type="evidence" value="ECO:0007669"/>
    <property type="project" value="UniProtKB-KW"/>
</dbReference>
<protein>
    <submittedName>
        <fullName evidence="2">Phosphotransferase</fullName>
    </submittedName>
</protein>
<sequence>MSATLIGCLPQGLDNTACNAFIQSAPLAAWMPVLSHLQQQFGLPDGAWEKIPQGANALFGLGDEVIVKLVPPNWRRQGDKEMLVAPLLEGKLSLQTPRLIGGGEIDSWVFVITSRLQGLLLADVWPSLDIEQKRSIMVQTGQVLRELRAVAFDQDIAIKVDWPSYLQELTAGCLARHQRRNMPAGLLDQVLPYIEAAGDFAEAGEPRFIHMDVHPWNLMAKQEEGRWKLDGLLDFGDAIVGCSDRFELLTPMIFMAQGSPLLLDALLESYGGTGGVSAFVLQRQLTACMLIRPDSDVVFCMRQVPASGPRDTWDQVAAQMFPFDSTR</sequence>
<proteinExistence type="predicted"/>
<evidence type="ECO:0000313" key="3">
    <source>
        <dbReference type="Proteomes" id="UP000484875"/>
    </source>
</evidence>
<dbReference type="Pfam" id="PF01636">
    <property type="entry name" value="APH"/>
    <property type="match status" value="1"/>
</dbReference>
<feature type="domain" description="Aminoglycoside phosphotransferase" evidence="1">
    <location>
        <begin position="61"/>
        <end position="271"/>
    </location>
</feature>
<evidence type="ECO:0000259" key="1">
    <source>
        <dbReference type="Pfam" id="PF01636"/>
    </source>
</evidence>
<keyword evidence="2" id="KW-0808">Transferase</keyword>
<dbReference type="SUPFAM" id="SSF56112">
    <property type="entry name" value="Protein kinase-like (PK-like)"/>
    <property type="match status" value="1"/>
</dbReference>
<dbReference type="Gene3D" id="3.90.1200.10">
    <property type="match status" value="1"/>
</dbReference>
<dbReference type="PANTHER" id="PTHR21310:SF15">
    <property type="entry name" value="AMINOGLYCOSIDE PHOSPHOTRANSFERASE DOMAIN-CONTAINING PROTEIN"/>
    <property type="match status" value="1"/>
</dbReference>
<comment type="caution">
    <text evidence="2">The sequence shown here is derived from an EMBL/GenBank/DDBJ whole genome shotgun (WGS) entry which is preliminary data.</text>
</comment>
<accession>A0A845HP71</accession>
<dbReference type="InterPro" id="IPR002575">
    <property type="entry name" value="Aminoglycoside_PTrfase"/>
</dbReference>
<keyword evidence="3" id="KW-1185">Reference proteome</keyword>
<dbReference type="EMBL" id="WWCV01000027">
    <property type="protein sequence ID" value="MYN18266.1"/>
    <property type="molecule type" value="Genomic_DNA"/>
</dbReference>
<name>A0A845HP71_9BURK</name>
<gene>
    <name evidence="2" type="ORF">GTP81_16060</name>
</gene>
<organism evidence="2 3">
    <name type="scientific">Duganella vulcania</name>
    <dbReference type="NCBI Taxonomy" id="2692166"/>
    <lineage>
        <taxon>Bacteria</taxon>
        <taxon>Pseudomonadati</taxon>
        <taxon>Pseudomonadota</taxon>
        <taxon>Betaproteobacteria</taxon>
        <taxon>Burkholderiales</taxon>
        <taxon>Oxalobacteraceae</taxon>
        <taxon>Telluria group</taxon>
        <taxon>Duganella</taxon>
    </lineage>
</organism>
<dbReference type="AlphaFoldDB" id="A0A845HP71"/>
<evidence type="ECO:0000313" key="2">
    <source>
        <dbReference type="EMBL" id="MYN18266.1"/>
    </source>
</evidence>
<dbReference type="RefSeq" id="WP_161090827.1">
    <property type="nucleotide sequence ID" value="NZ_WWCV01000027.1"/>
</dbReference>
<dbReference type="InterPro" id="IPR016259">
    <property type="entry name" value="Hygromycin-B_Kinase"/>
</dbReference>